<evidence type="ECO:0000313" key="4">
    <source>
        <dbReference type="Proteomes" id="UP001652660"/>
    </source>
</evidence>
<accession>A0A6P6X8C0</accession>
<name>A0A6P6X8C0_COFAR</name>
<feature type="domain" description="RNase H type-1" evidence="2">
    <location>
        <begin position="938"/>
        <end position="1039"/>
    </location>
</feature>
<proteinExistence type="predicted"/>
<reference evidence="5" key="2">
    <citation type="submission" date="2025-08" db="UniProtKB">
        <authorList>
            <consortium name="RefSeq"/>
        </authorList>
    </citation>
    <scope>IDENTIFICATION</scope>
    <source>
        <tissue evidence="5">Leaves</tissue>
    </source>
</reference>
<reference evidence="4" key="1">
    <citation type="journal article" date="2025" name="Foods">
        <title>Unveiling the Microbial Signatures of Arabica Coffee Cherries: Insights into Ripeness Specific Diversity, Functional Traits, and Implications for Quality and Safety.</title>
        <authorList>
            <consortium name="RefSeq"/>
            <person name="Tenea G.N."/>
            <person name="Cifuentes V."/>
            <person name="Reyes P."/>
            <person name="Cevallos-Vallejos M."/>
        </authorList>
    </citation>
    <scope>NUCLEOTIDE SEQUENCE [LARGE SCALE GENOMIC DNA]</scope>
</reference>
<gene>
    <name evidence="5" type="primary">LOC113740655</name>
</gene>
<evidence type="ECO:0000256" key="1">
    <source>
        <dbReference type="SAM" id="MobiDB-lite"/>
    </source>
</evidence>
<evidence type="ECO:0000259" key="3">
    <source>
        <dbReference type="Pfam" id="PF13966"/>
    </source>
</evidence>
<dbReference type="Pfam" id="PF13456">
    <property type="entry name" value="RVT_3"/>
    <property type="match status" value="1"/>
</dbReference>
<dbReference type="InterPro" id="IPR002156">
    <property type="entry name" value="RNaseH_domain"/>
</dbReference>
<dbReference type="Gene3D" id="3.60.10.10">
    <property type="entry name" value="Endonuclease/exonuclease/phosphatase"/>
    <property type="match status" value="1"/>
</dbReference>
<feature type="compositionally biased region" description="Basic residues" evidence="1">
    <location>
        <begin position="23"/>
        <end position="39"/>
    </location>
</feature>
<dbReference type="OrthoDB" id="1932527at2759"/>
<evidence type="ECO:0000259" key="2">
    <source>
        <dbReference type="Pfam" id="PF13456"/>
    </source>
</evidence>
<dbReference type="GeneID" id="113740655"/>
<organism evidence="4 5">
    <name type="scientific">Coffea arabica</name>
    <name type="common">Arabian coffee</name>
    <dbReference type="NCBI Taxonomy" id="13443"/>
    <lineage>
        <taxon>Eukaryota</taxon>
        <taxon>Viridiplantae</taxon>
        <taxon>Streptophyta</taxon>
        <taxon>Embryophyta</taxon>
        <taxon>Tracheophyta</taxon>
        <taxon>Spermatophyta</taxon>
        <taxon>Magnoliopsida</taxon>
        <taxon>eudicotyledons</taxon>
        <taxon>Gunneridae</taxon>
        <taxon>Pentapetalae</taxon>
        <taxon>asterids</taxon>
        <taxon>lamiids</taxon>
        <taxon>Gentianales</taxon>
        <taxon>Rubiaceae</taxon>
        <taxon>Ixoroideae</taxon>
        <taxon>Gardenieae complex</taxon>
        <taxon>Bertiereae - Coffeeae clade</taxon>
        <taxon>Coffeeae</taxon>
        <taxon>Coffea</taxon>
    </lineage>
</organism>
<dbReference type="GO" id="GO:0003676">
    <property type="term" value="F:nucleic acid binding"/>
    <property type="evidence" value="ECO:0007669"/>
    <property type="project" value="InterPro"/>
</dbReference>
<dbReference type="InterPro" id="IPR036691">
    <property type="entry name" value="Endo/exonu/phosph_ase_sf"/>
</dbReference>
<dbReference type="PANTHER" id="PTHR33116:SF86">
    <property type="entry name" value="REVERSE TRANSCRIPTASE DOMAIN-CONTAINING PROTEIN"/>
    <property type="match status" value="1"/>
</dbReference>
<dbReference type="InterPro" id="IPR026960">
    <property type="entry name" value="RVT-Znf"/>
</dbReference>
<dbReference type="Pfam" id="PF13966">
    <property type="entry name" value="zf-RVT"/>
    <property type="match status" value="1"/>
</dbReference>
<dbReference type="AlphaFoldDB" id="A0A6P6X8C0"/>
<protein>
    <submittedName>
        <fullName evidence="5">Uncharacterized protein</fullName>
    </submittedName>
</protein>
<dbReference type="GO" id="GO:0004523">
    <property type="term" value="F:RNA-DNA hybrid ribonuclease activity"/>
    <property type="evidence" value="ECO:0007669"/>
    <property type="project" value="InterPro"/>
</dbReference>
<dbReference type="PANTHER" id="PTHR33116">
    <property type="entry name" value="REVERSE TRANSCRIPTASE ZINC-BINDING DOMAIN-CONTAINING PROTEIN-RELATED-RELATED"/>
    <property type="match status" value="1"/>
</dbReference>
<keyword evidence="4" id="KW-1185">Reference proteome</keyword>
<feature type="region of interest" description="Disordered" evidence="1">
    <location>
        <begin position="18"/>
        <end position="40"/>
    </location>
</feature>
<dbReference type="RefSeq" id="XP_027123998.2">
    <property type="nucleotide sequence ID" value="XM_027268197.2"/>
</dbReference>
<sequence>MPGEVTFMDLMVEDKKKEAVTRQNRRLKKQLRSPTKRRTPLKEICTNTKDSGVQGKRKFQLCDEEMEDAEGKEIGGKRNKGCLEVVKDRKKLWGEQWIIAGDFNDILSNEEKWGGRWREEKSFTDFNNFINDNQLIDIGFEGNLWTWSNNWEDVGEVRERLNRGLCSIDWSLVFDKAKCKHVDTFASNHSMLMIDTRKRKRRFYFDKRWLKREGIQDVIRNAWEKDCEGSRMFRVKCKIRNCRIELLKWKNNSNCNAKKKIIQIKSQLEKLQSSTHYGTRKETVSLKEQLKEAYKKKELYWHQKARLNWIKKGDKNTKFFHAQVKGRRRRNRMLNLQREDGSWTENEQELGEEVANYYKQLFTSNWNGSPEEILRGIPSTITASMNDQLARGVDEEEIRTTIFSMSPDTAPGMDDDSLIFCKANTKQTEELRRILVAYEKSSGQLINLEKSSVFFSKNMDHGKKLEVCCRLGNIQMVNQGKYLGLPMVITRTKDQIFGFIRDNIKKNFGSWKQRLLSQAGKEVLLKAMTIAMPTYTMSCFKLPLKLCKEISALMASYWWGDTNGKEKMHQCSWKRISQNKNQGGLGFKDLVNFNRALLGKQIWRLLVNPNLLISKVLKAKYYPTGSFFNCKCPQNASWIWQSLMGAKQFVEEGTWRKIGNGCKTDIWEDKWIIGNKEGRPSTPKPPECKVQKVQDLIIQKRWNRVEVFRTFNSEDAERILSIPISLAGKEDNNFWIHSPTGQYKVSTRYKVRMKEKETQEKVGYKGAGPSTHNAAKQMWSCLWKLNIKQKLKTFMWKCINNSLSVKEVIFSRTKKEDPIYKACGEGVETVKHMLLNCRQAKQDGEEHLGLTVNILWQVWKSRNEWEFNNKQRHAMTTIKKAQEEWMEFCEAYKQKEQVSTAETTANQMPRIEEENAEVIQVKIAALSKPNSKEVGIGVTTMTEGNVIVAAWAIHEKSYNCPQLDEAEAIKIVMSKLVVKGWRKVNIQSCNKHLHQQISATNASNIKLHTLVEDILSLKALFQMCSFGVISKNNNHVNTTVGEYALGIIHDEEWINPLCY</sequence>
<dbReference type="SUPFAM" id="SSF56219">
    <property type="entry name" value="DNase I-like"/>
    <property type="match status" value="1"/>
</dbReference>
<feature type="domain" description="Reverse transcriptase zinc-binding" evidence="3">
    <location>
        <begin position="772"/>
        <end position="841"/>
    </location>
</feature>
<dbReference type="Proteomes" id="UP001652660">
    <property type="component" value="Chromosome 4e"/>
</dbReference>
<evidence type="ECO:0000313" key="5">
    <source>
        <dbReference type="RefSeq" id="XP_027123998.2"/>
    </source>
</evidence>